<keyword evidence="5" id="KW-0964">Secreted</keyword>
<dbReference type="EMBL" id="CP048209">
    <property type="protein sequence ID" value="QHT63444.1"/>
    <property type="molecule type" value="Genomic_DNA"/>
</dbReference>
<evidence type="ECO:0000259" key="6">
    <source>
        <dbReference type="Pfam" id="PF02465"/>
    </source>
</evidence>
<dbReference type="Pfam" id="PF07195">
    <property type="entry name" value="FliD_C"/>
    <property type="match status" value="1"/>
</dbReference>
<dbReference type="Pfam" id="PF02465">
    <property type="entry name" value="FliD_N"/>
    <property type="match status" value="1"/>
</dbReference>
<keyword evidence="8" id="KW-0969">Cilium</keyword>
<reference evidence="8 9" key="1">
    <citation type="submission" date="2020-01" db="EMBL/GenBank/DDBJ databases">
        <title>Paenibacillus sp. nov., isolated from tomato rhizosphere.</title>
        <authorList>
            <person name="Weon H.-Y."/>
            <person name="Lee S.A."/>
        </authorList>
    </citation>
    <scope>NUCLEOTIDE SEQUENCE [LARGE SCALE GENOMIC DNA]</scope>
    <source>
        <strain evidence="8 9">12200R-189</strain>
    </source>
</reference>
<comment type="subcellular location">
    <subcellularLocation>
        <location evidence="5">Secreted</location>
    </subcellularLocation>
    <subcellularLocation>
        <location evidence="5">Bacterial flagellum</location>
    </subcellularLocation>
</comment>
<evidence type="ECO:0000256" key="5">
    <source>
        <dbReference type="RuleBase" id="RU362066"/>
    </source>
</evidence>
<protein>
    <recommendedName>
        <fullName evidence="5">Flagellar hook-associated protein 2</fullName>
        <shortName evidence="5">HAP2</shortName>
    </recommendedName>
    <alternativeName>
        <fullName evidence="5">Flagellar cap protein</fullName>
    </alternativeName>
</protein>
<keyword evidence="8" id="KW-0966">Cell projection</keyword>
<dbReference type="AlphaFoldDB" id="A0A6C0G695"/>
<dbReference type="GO" id="GO:0007155">
    <property type="term" value="P:cell adhesion"/>
    <property type="evidence" value="ECO:0007669"/>
    <property type="project" value="InterPro"/>
</dbReference>
<feature type="domain" description="Flagellar hook-associated protein 2 N-terminal" evidence="6">
    <location>
        <begin position="8"/>
        <end position="105"/>
    </location>
</feature>
<gene>
    <name evidence="8" type="primary">fliD</name>
    <name evidence="8" type="ORF">GXP70_28155</name>
</gene>
<dbReference type="GO" id="GO:0005576">
    <property type="term" value="C:extracellular region"/>
    <property type="evidence" value="ECO:0007669"/>
    <property type="project" value="UniProtKB-SubCell"/>
</dbReference>
<evidence type="ECO:0000313" key="8">
    <source>
        <dbReference type="EMBL" id="QHT63444.1"/>
    </source>
</evidence>
<dbReference type="InterPro" id="IPR040026">
    <property type="entry name" value="FliD"/>
</dbReference>
<comment type="function">
    <text evidence="5">Required for morphogenesis and for the elongation of the flagellar filament by facilitating polymerization of the flagellin monomers at the tip of growing filament. Forms a capping structure, which prevents flagellin subunits (transported through the central channel of the flagellum) from leaking out without polymerization at the distal end.</text>
</comment>
<dbReference type="PANTHER" id="PTHR30288">
    <property type="entry name" value="FLAGELLAR CAP/ASSEMBLY PROTEIN FLID"/>
    <property type="match status" value="1"/>
</dbReference>
<dbReference type="Proteomes" id="UP000476064">
    <property type="component" value="Chromosome"/>
</dbReference>
<evidence type="ECO:0000256" key="1">
    <source>
        <dbReference type="ARBA" id="ARBA00009764"/>
    </source>
</evidence>
<keyword evidence="4 5" id="KW-0975">Bacterial flagellum</keyword>
<dbReference type="GO" id="GO:0071973">
    <property type="term" value="P:bacterial-type flagellum-dependent cell motility"/>
    <property type="evidence" value="ECO:0007669"/>
    <property type="project" value="TreeGrafter"/>
</dbReference>
<evidence type="ECO:0000256" key="3">
    <source>
        <dbReference type="ARBA" id="ARBA00023054"/>
    </source>
</evidence>
<evidence type="ECO:0000259" key="7">
    <source>
        <dbReference type="Pfam" id="PF07195"/>
    </source>
</evidence>
<dbReference type="KEGG" id="plyc:GXP70_28155"/>
<keyword evidence="3" id="KW-0175">Coiled coil</keyword>
<evidence type="ECO:0000256" key="4">
    <source>
        <dbReference type="ARBA" id="ARBA00023143"/>
    </source>
</evidence>
<comment type="subunit">
    <text evidence="2 5">Homopentamer.</text>
</comment>
<dbReference type="InterPro" id="IPR010809">
    <property type="entry name" value="FliD_C"/>
</dbReference>
<dbReference type="PANTHER" id="PTHR30288:SF0">
    <property type="entry name" value="FLAGELLAR HOOK-ASSOCIATED PROTEIN 2"/>
    <property type="match status" value="1"/>
</dbReference>
<keyword evidence="9" id="KW-1185">Reference proteome</keyword>
<sequence>MRISGFASGLDIDSIVKQLMTAKKAPLNKLNQQKQTLEWQREQYRDITSKLVDFRNNKLFNYGLQSGIAAKQVNVSGNTAAVSAKANSGAVAGTMSIEVTSLATASRLTSTADIATGLDGIKAVDMSESLSSLKTGGELSYTATAGTVSFKIKNGSNPEATITVNESASLSDVVAAINGSSANVNAFIDSATGRMAITSKSTGAGDIALTDTSGFLANFSLPSSTDATTRGKDAVLKINGISTTRSSNVFSENGVEITLNAPTLGNPTSLSVVTNTDQVVDTIKSFLKDYNDVLGTVTSKLNEERNYKYDPLTSDEREAMDDDQIKLWEDKAKSGLLRNDSTLTKLMGDLRLSSITDITVGGQKMVLGDLGIDSGAWENRGQLVIKDEAKLRAAIEADPDKVVKFFTQQTTSTDPQVKTSASNPDNGLFNRLSNVVMSALDELSTRIGTSKVSSDANSSFLVDSGFGDQLRMLDTRINDENDRLNRLETSYYQQFTAMETAMNRYQSQASSLFGGS</sequence>
<dbReference type="GO" id="GO:0009424">
    <property type="term" value="C:bacterial-type flagellum hook"/>
    <property type="evidence" value="ECO:0007669"/>
    <property type="project" value="UniProtKB-UniRule"/>
</dbReference>
<name>A0A6C0G695_9BACL</name>
<proteinExistence type="inferred from homology"/>
<keyword evidence="8" id="KW-0282">Flagellum</keyword>
<accession>A0A6C0G695</accession>
<feature type="domain" description="Flagellar hook-associated protein 2 C-terminal" evidence="7">
    <location>
        <begin position="231"/>
        <end position="507"/>
    </location>
</feature>
<evidence type="ECO:0000256" key="2">
    <source>
        <dbReference type="ARBA" id="ARBA00011255"/>
    </source>
</evidence>
<dbReference type="InterPro" id="IPR003481">
    <property type="entry name" value="FliD_N"/>
</dbReference>
<organism evidence="8 9">
    <name type="scientific">Paenibacillus lycopersici</name>
    <dbReference type="NCBI Taxonomy" id="2704462"/>
    <lineage>
        <taxon>Bacteria</taxon>
        <taxon>Bacillati</taxon>
        <taxon>Bacillota</taxon>
        <taxon>Bacilli</taxon>
        <taxon>Bacillales</taxon>
        <taxon>Paenibacillaceae</taxon>
        <taxon>Paenibacillus</taxon>
    </lineage>
</organism>
<evidence type="ECO:0000313" key="9">
    <source>
        <dbReference type="Proteomes" id="UP000476064"/>
    </source>
</evidence>
<dbReference type="GO" id="GO:0009421">
    <property type="term" value="C:bacterial-type flagellum filament cap"/>
    <property type="evidence" value="ECO:0007669"/>
    <property type="project" value="InterPro"/>
</dbReference>
<comment type="similarity">
    <text evidence="1 5">Belongs to the FliD family.</text>
</comment>